<keyword evidence="2" id="KW-0812">Transmembrane</keyword>
<sequence length="197" mass="21383">MLDYESILVAVSITFFILTLVIGRLLGLSELTKKGLPCPLQALAGKALCHIHHKSAELEETRKKEEAARTARGVKLCIGGGEQKCPDKAELPLDSDQSTCDACIKKIRERSLVNKAKRDAATAERNKAKATKGVKECIACHKERPDADFVAERRAKGGGEPVSDRCKACRERAKEDLHESSSDLHESSSGAGVVWSS</sequence>
<proteinExistence type="predicted"/>
<name>A0A1Y1IG57_KLENI</name>
<organism evidence="3 4">
    <name type="scientific">Klebsormidium nitens</name>
    <name type="common">Green alga</name>
    <name type="synonym">Ulothrix nitens</name>
    <dbReference type="NCBI Taxonomy" id="105231"/>
    <lineage>
        <taxon>Eukaryota</taxon>
        <taxon>Viridiplantae</taxon>
        <taxon>Streptophyta</taxon>
        <taxon>Klebsormidiophyceae</taxon>
        <taxon>Klebsormidiales</taxon>
        <taxon>Klebsormidiaceae</taxon>
        <taxon>Klebsormidium</taxon>
    </lineage>
</organism>
<dbReference type="Proteomes" id="UP000054558">
    <property type="component" value="Unassembled WGS sequence"/>
</dbReference>
<protein>
    <submittedName>
        <fullName evidence="3">Uncharacterized protein</fullName>
    </submittedName>
</protein>
<feature type="compositionally biased region" description="Basic and acidic residues" evidence="1">
    <location>
        <begin position="175"/>
        <end position="186"/>
    </location>
</feature>
<evidence type="ECO:0000313" key="4">
    <source>
        <dbReference type="Proteomes" id="UP000054558"/>
    </source>
</evidence>
<evidence type="ECO:0000313" key="3">
    <source>
        <dbReference type="EMBL" id="GAQ89835.1"/>
    </source>
</evidence>
<feature type="region of interest" description="Disordered" evidence="1">
    <location>
        <begin position="175"/>
        <end position="197"/>
    </location>
</feature>
<dbReference type="AlphaFoldDB" id="A0A1Y1IG57"/>
<keyword evidence="2" id="KW-1133">Transmembrane helix</keyword>
<reference evidence="3 4" key="1">
    <citation type="journal article" date="2014" name="Nat. Commun.">
        <title>Klebsormidium flaccidum genome reveals primary factors for plant terrestrial adaptation.</title>
        <authorList>
            <person name="Hori K."/>
            <person name="Maruyama F."/>
            <person name="Fujisawa T."/>
            <person name="Togashi T."/>
            <person name="Yamamoto N."/>
            <person name="Seo M."/>
            <person name="Sato S."/>
            <person name="Yamada T."/>
            <person name="Mori H."/>
            <person name="Tajima N."/>
            <person name="Moriyama T."/>
            <person name="Ikeuchi M."/>
            <person name="Watanabe M."/>
            <person name="Wada H."/>
            <person name="Kobayashi K."/>
            <person name="Saito M."/>
            <person name="Masuda T."/>
            <person name="Sasaki-Sekimoto Y."/>
            <person name="Mashiguchi K."/>
            <person name="Awai K."/>
            <person name="Shimojima M."/>
            <person name="Masuda S."/>
            <person name="Iwai M."/>
            <person name="Nobusawa T."/>
            <person name="Narise T."/>
            <person name="Kondo S."/>
            <person name="Saito H."/>
            <person name="Sato R."/>
            <person name="Murakawa M."/>
            <person name="Ihara Y."/>
            <person name="Oshima-Yamada Y."/>
            <person name="Ohtaka K."/>
            <person name="Satoh M."/>
            <person name="Sonobe K."/>
            <person name="Ishii M."/>
            <person name="Ohtani R."/>
            <person name="Kanamori-Sato M."/>
            <person name="Honoki R."/>
            <person name="Miyazaki D."/>
            <person name="Mochizuki H."/>
            <person name="Umetsu J."/>
            <person name="Higashi K."/>
            <person name="Shibata D."/>
            <person name="Kamiya Y."/>
            <person name="Sato N."/>
            <person name="Nakamura Y."/>
            <person name="Tabata S."/>
            <person name="Ida S."/>
            <person name="Kurokawa K."/>
            <person name="Ohta H."/>
        </authorList>
    </citation>
    <scope>NUCLEOTIDE SEQUENCE [LARGE SCALE GENOMIC DNA]</scope>
    <source>
        <strain evidence="3 4">NIES-2285</strain>
    </source>
</reference>
<keyword evidence="4" id="KW-1185">Reference proteome</keyword>
<accession>A0A1Y1IG57</accession>
<dbReference type="EMBL" id="DF237517">
    <property type="protein sequence ID" value="GAQ89835.1"/>
    <property type="molecule type" value="Genomic_DNA"/>
</dbReference>
<gene>
    <name evidence="3" type="ORF">KFL_005680020</name>
</gene>
<evidence type="ECO:0000256" key="2">
    <source>
        <dbReference type="SAM" id="Phobius"/>
    </source>
</evidence>
<keyword evidence="2" id="KW-0472">Membrane</keyword>
<evidence type="ECO:0000256" key="1">
    <source>
        <dbReference type="SAM" id="MobiDB-lite"/>
    </source>
</evidence>
<feature type="transmembrane region" description="Helical" evidence="2">
    <location>
        <begin position="6"/>
        <end position="26"/>
    </location>
</feature>